<organism evidence="3 4">
    <name type="scientific">Actibacterium pelagium</name>
    <dbReference type="NCBI Taxonomy" id="2029103"/>
    <lineage>
        <taxon>Bacteria</taxon>
        <taxon>Pseudomonadati</taxon>
        <taxon>Pseudomonadota</taxon>
        <taxon>Alphaproteobacteria</taxon>
        <taxon>Rhodobacterales</taxon>
        <taxon>Roseobacteraceae</taxon>
        <taxon>Actibacterium</taxon>
    </lineage>
</organism>
<dbReference type="PANTHER" id="PTHR46268:SF6">
    <property type="entry name" value="UNIVERSAL STRESS PROTEIN UP12"/>
    <property type="match status" value="1"/>
</dbReference>
<dbReference type="OrthoDB" id="9792500at2"/>
<dbReference type="PANTHER" id="PTHR46268">
    <property type="entry name" value="STRESS RESPONSE PROTEIN NHAX"/>
    <property type="match status" value="1"/>
</dbReference>
<sequence>MFQKILVPLALTHGVSEKTLAAAKSLADADGKITALHVYEIPQGTVSALMGEERIQQGLDAAWEALKEKTKGFDGVEAEIIRGHAYRSIVDYAESGGYDCIVIGSHKPGLSDYLIGSTAARVVRHASCTVHVYRGG</sequence>
<dbReference type="CDD" id="cd00293">
    <property type="entry name" value="USP-like"/>
    <property type="match status" value="1"/>
</dbReference>
<dbReference type="RefSeq" id="WP_095596497.1">
    <property type="nucleotide sequence ID" value="NZ_BMKN01000001.1"/>
</dbReference>
<accession>A0A917ABG0</accession>
<evidence type="ECO:0000313" key="3">
    <source>
        <dbReference type="EMBL" id="GGE41181.1"/>
    </source>
</evidence>
<comment type="caution">
    <text evidence="3">The sequence shown here is derived from an EMBL/GenBank/DDBJ whole genome shotgun (WGS) entry which is preliminary data.</text>
</comment>
<dbReference type="PRINTS" id="PR01438">
    <property type="entry name" value="UNVRSLSTRESS"/>
</dbReference>
<feature type="domain" description="UspA" evidence="2">
    <location>
        <begin position="1"/>
        <end position="134"/>
    </location>
</feature>
<evidence type="ECO:0000313" key="4">
    <source>
        <dbReference type="Proteomes" id="UP000606730"/>
    </source>
</evidence>
<dbReference type="InterPro" id="IPR014729">
    <property type="entry name" value="Rossmann-like_a/b/a_fold"/>
</dbReference>
<keyword evidence="4" id="KW-1185">Reference proteome</keyword>
<comment type="similarity">
    <text evidence="1">Belongs to the universal stress protein A family.</text>
</comment>
<dbReference type="Gene3D" id="3.40.50.620">
    <property type="entry name" value="HUPs"/>
    <property type="match status" value="1"/>
</dbReference>
<reference evidence="3" key="1">
    <citation type="journal article" date="2014" name="Int. J. Syst. Evol. Microbiol.">
        <title>Complete genome sequence of Corynebacterium casei LMG S-19264T (=DSM 44701T), isolated from a smear-ripened cheese.</title>
        <authorList>
            <consortium name="US DOE Joint Genome Institute (JGI-PGF)"/>
            <person name="Walter F."/>
            <person name="Albersmeier A."/>
            <person name="Kalinowski J."/>
            <person name="Ruckert C."/>
        </authorList>
    </citation>
    <scope>NUCLEOTIDE SEQUENCE</scope>
    <source>
        <strain evidence="3">CGMCC 1.16012</strain>
    </source>
</reference>
<evidence type="ECO:0000259" key="2">
    <source>
        <dbReference type="Pfam" id="PF00582"/>
    </source>
</evidence>
<proteinExistence type="inferred from homology"/>
<evidence type="ECO:0000256" key="1">
    <source>
        <dbReference type="ARBA" id="ARBA00008791"/>
    </source>
</evidence>
<dbReference type="EMBL" id="BMKN01000001">
    <property type="protein sequence ID" value="GGE41181.1"/>
    <property type="molecule type" value="Genomic_DNA"/>
</dbReference>
<dbReference type="Pfam" id="PF00582">
    <property type="entry name" value="Usp"/>
    <property type="match status" value="1"/>
</dbReference>
<dbReference type="SUPFAM" id="SSF52402">
    <property type="entry name" value="Adenine nucleotide alpha hydrolases-like"/>
    <property type="match status" value="1"/>
</dbReference>
<protein>
    <submittedName>
        <fullName evidence="3">Universal stress protein</fullName>
    </submittedName>
</protein>
<dbReference type="Proteomes" id="UP000606730">
    <property type="component" value="Unassembled WGS sequence"/>
</dbReference>
<gene>
    <name evidence="3" type="ORF">GCM10011517_06010</name>
</gene>
<reference evidence="3" key="2">
    <citation type="submission" date="2020-09" db="EMBL/GenBank/DDBJ databases">
        <authorList>
            <person name="Sun Q."/>
            <person name="Zhou Y."/>
        </authorList>
    </citation>
    <scope>NUCLEOTIDE SEQUENCE</scope>
    <source>
        <strain evidence="3">CGMCC 1.16012</strain>
    </source>
</reference>
<dbReference type="InterPro" id="IPR006015">
    <property type="entry name" value="Universal_stress_UspA"/>
</dbReference>
<name>A0A917ABG0_9RHOB</name>
<dbReference type="InterPro" id="IPR006016">
    <property type="entry name" value="UspA"/>
</dbReference>
<dbReference type="AlphaFoldDB" id="A0A917ABG0"/>